<dbReference type="CDD" id="cd08550">
    <property type="entry name" value="GlyDH-like"/>
    <property type="match status" value="1"/>
</dbReference>
<gene>
    <name evidence="6" type="ORF">BR63_18785</name>
</gene>
<dbReference type="PANTHER" id="PTHR43616:SF3">
    <property type="entry name" value="HYDROXYCARBOXYLATE DEHYDROGENASE A"/>
    <property type="match status" value="1"/>
</dbReference>
<keyword evidence="7" id="KW-1185">Reference proteome</keyword>
<dbReference type="KEGG" id="tfr:BR63_18785"/>
<dbReference type="GO" id="GO:0046872">
    <property type="term" value="F:metal ion binding"/>
    <property type="evidence" value="ECO:0007669"/>
    <property type="project" value="UniProtKB-KW"/>
</dbReference>
<organism evidence="6 7">
    <name type="scientific">Thermanaerosceptrum fracticalcis</name>
    <dbReference type="NCBI Taxonomy" id="1712410"/>
    <lineage>
        <taxon>Bacteria</taxon>
        <taxon>Bacillati</taxon>
        <taxon>Bacillota</taxon>
        <taxon>Clostridia</taxon>
        <taxon>Eubacteriales</taxon>
        <taxon>Peptococcaceae</taxon>
        <taxon>Thermanaerosceptrum</taxon>
    </lineage>
</organism>
<dbReference type="InterPro" id="IPR001670">
    <property type="entry name" value="ADH_Fe/GldA"/>
</dbReference>
<feature type="binding site" evidence="3">
    <location>
        <position position="255"/>
    </location>
    <ligand>
        <name>glycerol</name>
        <dbReference type="ChEBI" id="CHEBI:17754"/>
    </ligand>
</feature>
<keyword evidence="1 3" id="KW-0479">Metal-binding</keyword>
<comment type="cofactor">
    <cofactor evidence="3">
        <name>Zn(2+)</name>
        <dbReference type="ChEBI" id="CHEBI:29105"/>
    </cofactor>
    <text evidence="3">Binds 1 zinc ion per subunit.</text>
</comment>
<proteinExistence type="predicted"/>
<dbReference type="NCBIfam" id="NF006941">
    <property type="entry name" value="PRK09423.1"/>
    <property type="match status" value="1"/>
</dbReference>
<dbReference type="Pfam" id="PF00465">
    <property type="entry name" value="Fe-ADH"/>
    <property type="match status" value="1"/>
</dbReference>
<accession>A0A7G6E7S8</accession>
<feature type="binding site" evidence="4">
    <location>
        <position position="126"/>
    </location>
    <ligand>
        <name>NAD(+)</name>
        <dbReference type="ChEBI" id="CHEBI:57540"/>
    </ligand>
</feature>
<feature type="binding site" evidence="4">
    <location>
        <position position="132"/>
    </location>
    <ligand>
        <name>NAD(+)</name>
        <dbReference type="ChEBI" id="CHEBI:57540"/>
    </ligand>
</feature>
<dbReference type="SUPFAM" id="SSF56796">
    <property type="entry name" value="Dehydroquinate synthase-like"/>
    <property type="match status" value="1"/>
</dbReference>
<dbReference type="Gene3D" id="1.20.1090.10">
    <property type="entry name" value="Dehydroquinate synthase-like - alpha domain"/>
    <property type="match status" value="1"/>
</dbReference>
<dbReference type="RefSeq" id="WP_034420796.1">
    <property type="nucleotide sequence ID" value="NZ_CP045798.1"/>
</dbReference>
<dbReference type="PIRSF" id="PIRSF000112">
    <property type="entry name" value="Glycerol_dehydrogenase"/>
    <property type="match status" value="1"/>
</dbReference>
<keyword evidence="2" id="KW-0560">Oxidoreductase</keyword>
<reference evidence="6 7" key="1">
    <citation type="journal article" date="2019" name="Front. Microbiol.">
        <title>Thermoanaerosceptrum fracticalcis gen. nov. sp. nov., a Novel Fumarate-Fermenting Microorganism From a Deep Fractured Carbonate Aquifer of the US Great Basin.</title>
        <authorList>
            <person name="Hamilton-Brehm S.D."/>
            <person name="Stewart L.E."/>
            <person name="Zavarin M."/>
            <person name="Caldwell M."/>
            <person name="Lawson P.A."/>
            <person name="Onstott T.C."/>
            <person name="Grzymski J."/>
            <person name="Neveux I."/>
            <person name="Lollar B.S."/>
            <person name="Russell C.E."/>
            <person name="Moser D.P."/>
        </authorList>
    </citation>
    <scope>NUCLEOTIDE SEQUENCE [LARGE SCALE GENOMIC DNA]</scope>
    <source>
        <strain evidence="6 7">DRI-13</strain>
    </source>
</reference>
<evidence type="ECO:0000313" key="6">
    <source>
        <dbReference type="EMBL" id="QNB48132.1"/>
    </source>
</evidence>
<evidence type="ECO:0000256" key="1">
    <source>
        <dbReference type="ARBA" id="ARBA00022723"/>
    </source>
</evidence>
<name>A0A7G6E7S8_THEFR</name>
<dbReference type="GO" id="GO:0016614">
    <property type="term" value="F:oxidoreductase activity, acting on CH-OH group of donors"/>
    <property type="evidence" value="ECO:0007669"/>
    <property type="project" value="InterPro"/>
</dbReference>
<keyword evidence="3" id="KW-0862">Zinc</keyword>
<dbReference type="InterPro" id="IPR016205">
    <property type="entry name" value="Glycerol_DH"/>
</dbReference>
<feature type="binding site" evidence="4">
    <location>
        <begin position="95"/>
        <end position="99"/>
    </location>
    <ligand>
        <name>NAD(+)</name>
        <dbReference type="ChEBI" id="CHEBI:57540"/>
    </ligand>
</feature>
<dbReference type="Proteomes" id="UP000515847">
    <property type="component" value="Chromosome"/>
</dbReference>
<dbReference type="OrthoDB" id="5198708at2"/>
<dbReference type="EMBL" id="CP045798">
    <property type="protein sequence ID" value="QNB48132.1"/>
    <property type="molecule type" value="Genomic_DNA"/>
</dbReference>
<dbReference type="Gene3D" id="3.40.50.1970">
    <property type="match status" value="1"/>
</dbReference>
<sequence length="368" mass="39148">MLQRIVAPGHYLREAGMIKKAGSHCRQVGKKAFIIGGKTALSIVEKDLTGSLEEKGVETAAVSWYGGECCWENIEALAQQVKKKGADFIIGVGGGKALDTAKAVAFALGLPVITIPTIAATCAAWTPLAVVYTLEGMYLELSSKAQNPAKVLVDTEVIAQAPIAFLRAGIGDTLAKWFESEISSRNTGGNAAVSAALSLGNLCYQILLEYGTGACLSGEKGQVSPALEQVVDANIMLSGLVSGLGGDECRTGAAHSIYNGLTVLENAHRRYHGEIVAYGILCQLVLDKKEDELVKLLTFYHKTGLPMTLEELGIHSLSKEEELAVGKASAEVEDMANMPFTVTAEMVVDALYRVDQLGRRYRGGENLV</sequence>
<feature type="binding site" evidence="3">
    <location>
        <position position="172"/>
    </location>
    <ligand>
        <name>glycerol</name>
        <dbReference type="ChEBI" id="CHEBI:17754"/>
    </ligand>
</feature>
<feature type="binding site" evidence="3">
    <location>
        <position position="272"/>
    </location>
    <ligand>
        <name>glycerol</name>
        <dbReference type="ChEBI" id="CHEBI:17754"/>
    </ligand>
</feature>
<evidence type="ECO:0000256" key="4">
    <source>
        <dbReference type="PIRSR" id="PIRSR000112-3"/>
    </source>
</evidence>
<feature type="binding site" evidence="4">
    <location>
        <position position="128"/>
    </location>
    <ligand>
        <name>NAD(+)</name>
        <dbReference type="ChEBI" id="CHEBI:57540"/>
    </ligand>
</feature>
<evidence type="ECO:0000313" key="7">
    <source>
        <dbReference type="Proteomes" id="UP000515847"/>
    </source>
</evidence>
<dbReference type="AlphaFoldDB" id="A0A7G6E7S8"/>
<evidence type="ECO:0000256" key="2">
    <source>
        <dbReference type="ARBA" id="ARBA00023002"/>
    </source>
</evidence>
<keyword evidence="4" id="KW-0520">NAD</keyword>
<protein>
    <submittedName>
        <fullName evidence="6">Iron-containing alcohol dehydrogenase</fullName>
    </submittedName>
</protein>
<dbReference type="PANTHER" id="PTHR43616">
    <property type="entry name" value="GLYCEROL DEHYDROGENASE"/>
    <property type="match status" value="1"/>
</dbReference>
<evidence type="ECO:0000256" key="3">
    <source>
        <dbReference type="PIRSR" id="PIRSR000112-1"/>
    </source>
</evidence>
<feature type="domain" description="Alcohol dehydrogenase iron-type/glycerol dehydrogenase GldA" evidence="5">
    <location>
        <begin position="8"/>
        <end position="155"/>
    </location>
</feature>
<evidence type="ECO:0000259" key="5">
    <source>
        <dbReference type="Pfam" id="PF00465"/>
    </source>
</evidence>